<feature type="signal peptide" evidence="1">
    <location>
        <begin position="1"/>
        <end position="22"/>
    </location>
</feature>
<evidence type="ECO:0000313" key="3">
    <source>
        <dbReference type="Proteomes" id="UP001451782"/>
    </source>
</evidence>
<sequence>MRLHFLLIAAACSIFLAIPGHAEIRSISGSDVPEFTVAVESWLNGDDLEALEALAALSRDGNPAAQILLAGIATRGHFHTHVTSQLERTERVALLRVPGGLSGKSWLTIAENTEPLATALLQVTRIGEKAAAISALISFGETGEALLAAQSMLYQGEATALIEVLQGMDAELTPEADVLLLWALFQSESEDSGRYVGSARIASRVFGNDSLELSEMAWVAPTPVEILEDTERRNDVIRLSDQVISWTPLNRYCDQHCPSSAGSCKAVGASLLSAVGPFAMRSPRMSIISNERYWNSSRAEADLARNIVDLSRYQEDTFDSVDACFMDAMSEMQAEHGYRQ</sequence>
<keyword evidence="3" id="KW-1185">Reference proteome</keyword>
<reference evidence="2 3" key="1">
    <citation type="submission" date="2024-04" db="EMBL/GenBank/DDBJ databases">
        <title>Phylogenomic analyses of a clade within the roseobacter group suggest taxonomic reassignments of species of the genera Aestuariivita, Citreicella, Loktanella, Nautella, Pelagibaca, Ruegeria, Thalassobius, Thiobacimonas and Tropicibacter, and the proposal o.</title>
        <authorList>
            <person name="Jeon C.O."/>
        </authorList>
    </citation>
    <scope>NUCLEOTIDE SEQUENCE [LARGE SCALE GENOMIC DNA]</scope>
    <source>
        <strain evidence="2 3">G8-12</strain>
    </source>
</reference>
<dbReference type="AlphaFoldDB" id="A0AAN0M1I5"/>
<dbReference type="Proteomes" id="UP001451782">
    <property type="component" value="Chromosome"/>
</dbReference>
<accession>A0AAN0M1I5</accession>
<name>A0AAN0M1I5_9RHOB</name>
<dbReference type="EMBL" id="CP151762">
    <property type="protein sequence ID" value="WZU63234.1"/>
    <property type="molecule type" value="Genomic_DNA"/>
</dbReference>
<evidence type="ECO:0000313" key="2">
    <source>
        <dbReference type="EMBL" id="WZU63234.1"/>
    </source>
</evidence>
<keyword evidence="1" id="KW-0732">Signal</keyword>
<dbReference type="RefSeq" id="WP_342069630.1">
    <property type="nucleotide sequence ID" value="NZ_CP151762.1"/>
</dbReference>
<organism evidence="2 3">
    <name type="scientific">Yoonia algicola</name>
    <dbReference type="NCBI Taxonomy" id="3137368"/>
    <lineage>
        <taxon>Bacteria</taxon>
        <taxon>Pseudomonadati</taxon>
        <taxon>Pseudomonadota</taxon>
        <taxon>Alphaproteobacteria</taxon>
        <taxon>Rhodobacterales</taxon>
        <taxon>Paracoccaceae</taxon>
        <taxon>Yoonia</taxon>
    </lineage>
</organism>
<gene>
    <name evidence="2" type="ORF">AABB28_15455</name>
</gene>
<feature type="chain" id="PRO_5042976428" description="HEAT repeat domain-containing protein" evidence="1">
    <location>
        <begin position="23"/>
        <end position="340"/>
    </location>
</feature>
<evidence type="ECO:0000256" key="1">
    <source>
        <dbReference type="SAM" id="SignalP"/>
    </source>
</evidence>
<protein>
    <recommendedName>
        <fullName evidence="4">HEAT repeat domain-containing protein</fullName>
    </recommendedName>
</protein>
<evidence type="ECO:0008006" key="4">
    <source>
        <dbReference type="Google" id="ProtNLM"/>
    </source>
</evidence>
<proteinExistence type="predicted"/>
<dbReference type="KEGG" id="yag:AABB28_15455"/>